<accession>B9CZR2</accession>
<sequence>MKLKFTNLISNLTTKSQGEVLRDGFLLRCAHNAKARKGFAFLMDATACIKI</sequence>
<evidence type="ECO:0000313" key="2">
    <source>
        <dbReference type="Proteomes" id="UP000003082"/>
    </source>
</evidence>
<keyword evidence="2" id="KW-1185">Reference proteome</keyword>
<comment type="caution">
    <text evidence="1">The sequence shown here is derived from an EMBL/GenBank/DDBJ whole genome shotgun (WGS) entry which is preliminary data.</text>
</comment>
<organism evidence="1 2">
    <name type="scientific">Campylobacter rectus RM3267</name>
    <dbReference type="NCBI Taxonomy" id="553218"/>
    <lineage>
        <taxon>Bacteria</taxon>
        <taxon>Pseudomonadati</taxon>
        <taxon>Campylobacterota</taxon>
        <taxon>Epsilonproteobacteria</taxon>
        <taxon>Campylobacterales</taxon>
        <taxon>Campylobacteraceae</taxon>
        <taxon>Campylobacter</taxon>
    </lineage>
</organism>
<name>B9CZR2_CAMRE</name>
<proteinExistence type="predicted"/>
<dbReference type="EMBL" id="ACFU01000004">
    <property type="protein sequence ID" value="EEF14768.1"/>
    <property type="molecule type" value="Genomic_DNA"/>
</dbReference>
<evidence type="ECO:0000313" key="1">
    <source>
        <dbReference type="EMBL" id="EEF14768.1"/>
    </source>
</evidence>
<gene>
    <name evidence="1" type="ORF">CAMRE0001_0754</name>
</gene>
<reference evidence="1 2" key="1">
    <citation type="submission" date="2008-08" db="EMBL/GenBank/DDBJ databases">
        <authorList>
            <person name="Madupu R."/>
            <person name="Durkin A.S."/>
            <person name="Torralba M."/>
            <person name="Methe B."/>
            <person name="Sutton G.G."/>
            <person name="Strausberg R.L."/>
            <person name="Nelson K.E."/>
        </authorList>
    </citation>
    <scope>NUCLEOTIDE SEQUENCE [LARGE SCALE GENOMIC DNA]</scope>
    <source>
        <strain evidence="1 2">RM3267</strain>
    </source>
</reference>
<protein>
    <submittedName>
        <fullName evidence="1">Uncharacterized protein</fullName>
    </submittedName>
</protein>
<dbReference type="AlphaFoldDB" id="B9CZR2"/>
<dbReference type="Proteomes" id="UP000003082">
    <property type="component" value="Unassembled WGS sequence"/>
</dbReference>